<proteinExistence type="predicted"/>
<organism evidence="1 2">
    <name type="scientific">Zhenhengia yiwuensis</name>
    <dbReference type="NCBI Taxonomy" id="2763666"/>
    <lineage>
        <taxon>Bacteria</taxon>
        <taxon>Bacillati</taxon>
        <taxon>Bacillota</taxon>
        <taxon>Clostridia</taxon>
        <taxon>Lachnospirales</taxon>
        <taxon>Lachnospiraceae</taxon>
        <taxon>Zhenhengia</taxon>
    </lineage>
</organism>
<reference evidence="1" key="1">
    <citation type="submission" date="2020-08" db="EMBL/GenBank/DDBJ databases">
        <title>Genome public.</title>
        <authorList>
            <person name="Liu C."/>
            <person name="Sun Q."/>
        </authorList>
    </citation>
    <scope>NUCLEOTIDE SEQUENCE</scope>
    <source>
        <strain evidence="1">NSJ-12</strain>
    </source>
</reference>
<evidence type="ECO:0000313" key="1">
    <source>
        <dbReference type="EMBL" id="MBC8581101.1"/>
    </source>
</evidence>
<accession>A0A926EJZ0</accession>
<keyword evidence="2" id="KW-1185">Reference proteome</keyword>
<evidence type="ECO:0000313" key="2">
    <source>
        <dbReference type="Proteomes" id="UP000655830"/>
    </source>
</evidence>
<gene>
    <name evidence="1" type="ORF">H8718_16410</name>
</gene>
<dbReference type="AlphaFoldDB" id="A0A926EJZ0"/>
<sequence length="76" mass="8615">MNSFENQIKSAQNVAKLFLLLSDEQKLAFELQLMDLKVKNEIQLANPTLTQSEVNNIYSNELRSILAFLRSLTVSG</sequence>
<dbReference type="EMBL" id="JACRSY010000036">
    <property type="protein sequence ID" value="MBC8581101.1"/>
    <property type="molecule type" value="Genomic_DNA"/>
</dbReference>
<dbReference type="RefSeq" id="WP_249333854.1">
    <property type="nucleotide sequence ID" value="NZ_JACRSY010000036.1"/>
</dbReference>
<name>A0A926EJZ0_9FIRM</name>
<protein>
    <submittedName>
        <fullName evidence="1">Uncharacterized protein</fullName>
    </submittedName>
</protein>
<comment type="caution">
    <text evidence="1">The sequence shown here is derived from an EMBL/GenBank/DDBJ whole genome shotgun (WGS) entry which is preliminary data.</text>
</comment>
<dbReference type="Proteomes" id="UP000655830">
    <property type="component" value="Unassembled WGS sequence"/>
</dbReference>